<sequence length="154" mass="16590">MNPPKLSVFLLKSCLFVLSLGLLGLAGYAIPTLLNGIKSSIIFEKPGYVVLIVAYIALIPLLASIFHGFRILSAFTKSQDAAIRISSSSNSIKKAFLVIAVLAISILPVFFYIGQLDDAPGLVLVGISIVIIPLAISAFFNCMQYMMKKHIVTS</sequence>
<proteinExistence type="predicted"/>
<keyword evidence="1" id="KW-0472">Membrane</keyword>
<dbReference type="EMBL" id="CP075897">
    <property type="protein sequence ID" value="QWB31520.1"/>
    <property type="molecule type" value="Genomic_DNA"/>
</dbReference>
<name>A0ABX8GD30_EXIAC</name>
<gene>
    <name evidence="2" type="ORF">KKI46_07720</name>
</gene>
<keyword evidence="3" id="KW-1185">Reference proteome</keyword>
<keyword evidence="1" id="KW-1133">Transmembrane helix</keyword>
<evidence type="ECO:0000313" key="2">
    <source>
        <dbReference type="EMBL" id="QWB31520.1"/>
    </source>
</evidence>
<feature type="transmembrane region" description="Helical" evidence="1">
    <location>
        <begin position="48"/>
        <end position="75"/>
    </location>
</feature>
<evidence type="ECO:0008006" key="4">
    <source>
        <dbReference type="Google" id="ProtNLM"/>
    </source>
</evidence>
<evidence type="ECO:0000313" key="3">
    <source>
        <dbReference type="Proteomes" id="UP000679498"/>
    </source>
</evidence>
<accession>A0ABX8GD30</accession>
<dbReference type="Proteomes" id="UP000679498">
    <property type="component" value="Chromosome"/>
</dbReference>
<protein>
    <recommendedName>
        <fullName evidence="4">DUF2975 domain-containing protein</fullName>
    </recommendedName>
</protein>
<evidence type="ECO:0000256" key="1">
    <source>
        <dbReference type="SAM" id="Phobius"/>
    </source>
</evidence>
<feature type="transmembrane region" description="Helical" evidence="1">
    <location>
        <begin position="95"/>
        <end position="113"/>
    </location>
</feature>
<organism evidence="2 3">
    <name type="scientific">Exiguobacterium acetylicum</name>
    <name type="common">Brevibacterium acetylicum</name>
    <dbReference type="NCBI Taxonomy" id="41170"/>
    <lineage>
        <taxon>Bacteria</taxon>
        <taxon>Bacillati</taxon>
        <taxon>Bacillota</taxon>
        <taxon>Bacilli</taxon>
        <taxon>Bacillales</taxon>
        <taxon>Bacillales Family XII. Incertae Sedis</taxon>
        <taxon>Exiguobacterium</taxon>
    </lineage>
</organism>
<dbReference type="RefSeq" id="WP_035408172.1">
    <property type="nucleotide sequence ID" value="NZ_CAXOKI010000002.1"/>
</dbReference>
<keyword evidence="1" id="KW-0812">Transmembrane</keyword>
<dbReference type="GeneID" id="88811556"/>
<reference evidence="2 3" key="1">
    <citation type="submission" date="2021-05" db="EMBL/GenBank/DDBJ databases">
        <title>Biocontrol using Exiguobacterium acetylicum SI17 against litchi downy blight caused by Peronophythora litchii.</title>
        <authorList>
            <person name="Zheng L."/>
        </authorList>
    </citation>
    <scope>NUCLEOTIDE SEQUENCE [LARGE SCALE GENOMIC DNA]</scope>
    <source>
        <strain evidence="2 3">SI17</strain>
    </source>
</reference>
<feature type="transmembrane region" description="Helical" evidence="1">
    <location>
        <begin position="119"/>
        <end position="140"/>
    </location>
</feature>